<keyword evidence="2" id="KW-1133">Transmembrane helix</keyword>
<keyword evidence="1" id="KW-0460">Magnesium</keyword>
<evidence type="ECO:0000259" key="3">
    <source>
        <dbReference type="Pfam" id="PF04608"/>
    </source>
</evidence>
<keyword evidence="1" id="KW-0378">Hydrolase</keyword>
<dbReference type="GO" id="GO:0005886">
    <property type="term" value="C:plasma membrane"/>
    <property type="evidence" value="ECO:0007669"/>
    <property type="project" value="UniProtKB-SubCell"/>
</dbReference>
<keyword evidence="1 2" id="KW-0812">Transmembrane</keyword>
<dbReference type="GO" id="GO:0009395">
    <property type="term" value="P:phospholipid catabolic process"/>
    <property type="evidence" value="ECO:0007669"/>
    <property type="project" value="UniProtKB-KW"/>
</dbReference>
<dbReference type="PANTHER" id="PTHR36305">
    <property type="entry name" value="PHOSPHATIDYLGLYCEROPHOSPHATASE A"/>
    <property type="match status" value="1"/>
</dbReference>
<dbReference type="InterPro" id="IPR026037">
    <property type="entry name" value="PgpA"/>
</dbReference>
<name>A0A0F3ISK4_9PROT</name>
<dbReference type="Proteomes" id="UP000033774">
    <property type="component" value="Unassembled WGS sequence"/>
</dbReference>
<evidence type="ECO:0000313" key="4">
    <source>
        <dbReference type="EMBL" id="KJV09686.1"/>
    </source>
</evidence>
<dbReference type="PATRIC" id="fig|552518.3.peg.1356"/>
<comment type="subcellular location">
    <subcellularLocation>
        <location evidence="1">Cell inner membrane</location>
        <topology evidence="1">Multi-pass membrane protein</topology>
    </subcellularLocation>
</comment>
<comment type="function">
    <text evidence="1">Lipid phosphatase which dephosphorylates phosphatidylglycerophosphate (PGP) to phosphatidylglycerol (PG).</text>
</comment>
<dbReference type="EMBL" id="LAJY01000231">
    <property type="protein sequence ID" value="KJV09686.1"/>
    <property type="molecule type" value="Genomic_DNA"/>
</dbReference>
<evidence type="ECO:0000256" key="2">
    <source>
        <dbReference type="SAM" id="Phobius"/>
    </source>
</evidence>
<keyword evidence="1 2" id="KW-0472">Membrane</keyword>
<dbReference type="GO" id="GO:0046872">
    <property type="term" value="F:metal ion binding"/>
    <property type="evidence" value="ECO:0007669"/>
    <property type="project" value="UniProtKB-KW"/>
</dbReference>
<keyword evidence="1" id="KW-0442">Lipid degradation</keyword>
<reference evidence="4 5" key="1">
    <citation type="submission" date="2015-03" db="EMBL/GenBank/DDBJ databases">
        <title>Draft genome sequence of Elstera litoralis.</title>
        <authorList>
            <person name="Rahalkar M.C."/>
            <person name="Dhakephalkar P.K."/>
            <person name="Pore S.D."/>
            <person name="Arora P."/>
            <person name="Kapse N.G."/>
            <person name="Pandit P.S."/>
        </authorList>
    </citation>
    <scope>NUCLEOTIDE SEQUENCE [LARGE SCALE GENOMIC DNA]</scope>
    <source>
        <strain evidence="4 5">Dia-1</strain>
    </source>
</reference>
<comment type="catalytic activity">
    <reaction evidence="1">
        <text>a 1,2-diacyl-sn-glycero-3-phospho-(1'-sn-glycero-3'-phosphate) + H2O = a 1,2-diacyl-sn-glycero-3-phospho-(1'-sn-glycerol) + phosphate</text>
        <dbReference type="Rhea" id="RHEA:33751"/>
        <dbReference type="ChEBI" id="CHEBI:15377"/>
        <dbReference type="ChEBI" id="CHEBI:43474"/>
        <dbReference type="ChEBI" id="CHEBI:60110"/>
        <dbReference type="ChEBI" id="CHEBI:64716"/>
        <dbReference type="EC" id="3.1.3.27"/>
    </reaction>
</comment>
<dbReference type="PIRSF" id="PIRSF006162">
    <property type="entry name" value="PgpA"/>
    <property type="match status" value="1"/>
</dbReference>
<comment type="caution">
    <text evidence="4">The sequence shown here is derived from an EMBL/GenBank/DDBJ whole genome shotgun (WGS) entry which is preliminary data.</text>
</comment>
<keyword evidence="1" id="KW-0443">Lipid metabolism</keyword>
<feature type="transmembrane region" description="Helical" evidence="2">
    <location>
        <begin position="90"/>
        <end position="114"/>
    </location>
</feature>
<proteinExistence type="predicted"/>
<evidence type="ECO:0000313" key="5">
    <source>
        <dbReference type="Proteomes" id="UP000033774"/>
    </source>
</evidence>
<gene>
    <name evidence="4" type="ORF">VZ95_09905</name>
</gene>
<dbReference type="EC" id="3.1.3.27" evidence="1"/>
<accession>A0A0F3ISK4</accession>
<protein>
    <recommendedName>
        <fullName evidence="1">Phosphatidylglycerophosphatase A</fullName>
        <ecNumber evidence="1">3.1.3.27</ecNumber>
    </recommendedName>
    <alternativeName>
        <fullName evidence="1">Phosphatidylglycerolphosphate phosphatase A</fullName>
    </alternativeName>
</protein>
<keyword evidence="5" id="KW-1185">Reference proteome</keyword>
<evidence type="ECO:0000256" key="1">
    <source>
        <dbReference type="PIRNR" id="PIRNR006162"/>
    </source>
</evidence>
<dbReference type="InterPro" id="IPR036681">
    <property type="entry name" value="PgpA-like_sf"/>
</dbReference>
<dbReference type="PANTHER" id="PTHR36305:SF1">
    <property type="entry name" value="PHOSPHATIDYLGLYCEROPHOSPHATASE A"/>
    <property type="match status" value="1"/>
</dbReference>
<dbReference type="Pfam" id="PF04608">
    <property type="entry name" value="PgpA"/>
    <property type="match status" value="1"/>
</dbReference>
<keyword evidence="1" id="KW-0997">Cell inner membrane</keyword>
<dbReference type="GO" id="GO:0008962">
    <property type="term" value="F:phosphatidylglycerophosphatase activity"/>
    <property type="evidence" value="ECO:0007669"/>
    <property type="project" value="UniProtKB-EC"/>
</dbReference>
<dbReference type="InterPro" id="IPR007686">
    <property type="entry name" value="YutG/PgpA"/>
</dbReference>
<comment type="cofactor">
    <cofactor evidence="1">
        <name>Mg(2+)</name>
        <dbReference type="ChEBI" id="CHEBI:18420"/>
    </cofactor>
</comment>
<feature type="transmembrane region" description="Helical" evidence="2">
    <location>
        <begin position="134"/>
        <end position="160"/>
    </location>
</feature>
<dbReference type="GO" id="GO:0006655">
    <property type="term" value="P:phosphatidylglycerol biosynthetic process"/>
    <property type="evidence" value="ECO:0007669"/>
    <property type="project" value="UniProtKB-UniPathway"/>
</dbReference>
<dbReference type="SUPFAM" id="SSF101307">
    <property type="entry name" value="YutG-like"/>
    <property type="match status" value="1"/>
</dbReference>
<keyword evidence="1" id="KW-1208">Phospholipid metabolism</keyword>
<feature type="transmembrane region" description="Helical" evidence="2">
    <location>
        <begin position="45"/>
        <end position="69"/>
    </location>
</feature>
<feature type="domain" description="YutG/PgpA" evidence="3">
    <location>
        <begin position="18"/>
        <end position="156"/>
    </location>
</feature>
<dbReference type="AlphaFoldDB" id="A0A0F3ISK4"/>
<organism evidence="4 5">
    <name type="scientific">Elstera litoralis</name>
    <dbReference type="NCBI Taxonomy" id="552518"/>
    <lineage>
        <taxon>Bacteria</taxon>
        <taxon>Pseudomonadati</taxon>
        <taxon>Pseudomonadota</taxon>
        <taxon>Alphaproteobacteria</taxon>
        <taxon>Rhodospirillales</taxon>
        <taxon>Rhodospirillaceae</taxon>
        <taxon>Elstera</taxon>
    </lineage>
</organism>
<dbReference type="UniPathway" id="UPA00084">
    <property type="reaction ID" value="UER00504"/>
</dbReference>
<keyword evidence="1" id="KW-0595">Phospholipid degradation</keyword>
<comment type="pathway">
    <text evidence="1">Phospholipid metabolism; phosphatidylglycerol biosynthesis; phosphatidylglycerol from CDP-diacylglycerol: step 2/2.</text>
</comment>
<keyword evidence="1" id="KW-1003">Cell membrane</keyword>
<dbReference type="RefSeq" id="WP_045775696.1">
    <property type="nucleotide sequence ID" value="NZ_LAJY01000231.1"/>
</dbReference>
<keyword evidence="1" id="KW-0479">Metal-binding</keyword>
<dbReference type="CDD" id="cd06971">
    <property type="entry name" value="PgpA"/>
    <property type="match status" value="1"/>
</dbReference>
<sequence length="161" mass="17262">MSSRLPPGMPWHHPIALLSTWFGSGLIPFASGTWGSLAALPFAAAIAWAFGPTALIPAALLVFGVGIWASQRYAEALGKDDPSPVVIDEVAGQFLTLSIVPIDPLLYLLGFLIFRAADIWKPFPANWADQKLEGGLGIMLDDLIAGAYSAIALWAIYTWLI</sequence>